<proteinExistence type="predicted"/>
<comment type="caution">
    <text evidence="2">The sequence shown here is derived from an EMBL/GenBank/DDBJ whole genome shotgun (WGS) entry which is preliminary data.</text>
</comment>
<feature type="domain" description="DUF2510" evidence="1">
    <location>
        <begin position="13"/>
        <end position="42"/>
    </location>
</feature>
<evidence type="ECO:0000313" key="3">
    <source>
        <dbReference type="Proteomes" id="UP000642748"/>
    </source>
</evidence>
<dbReference type="EMBL" id="BONZ01000039">
    <property type="protein sequence ID" value="GIH16011.1"/>
    <property type="molecule type" value="Genomic_DNA"/>
</dbReference>
<dbReference type="InterPro" id="IPR018929">
    <property type="entry name" value="DUF2510"/>
</dbReference>
<evidence type="ECO:0000313" key="2">
    <source>
        <dbReference type="EMBL" id="GIH16011.1"/>
    </source>
</evidence>
<organism evidence="2 3">
    <name type="scientific">Rugosimonospora africana</name>
    <dbReference type="NCBI Taxonomy" id="556532"/>
    <lineage>
        <taxon>Bacteria</taxon>
        <taxon>Bacillati</taxon>
        <taxon>Actinomycetota</taxon>
        <taxon>Actinomycetes</taxon>
        <taxon>Micromonosporales</taxon>
        <taxon>Micromonosporaceae</taxon>
        <taxon>Rugosimonospora</taxon>
    </lineage>
</organism>
<reference evidence="2" key="1">
    <citation type="submission" date="2021-01" db="EMBL/GenBank/DDBJ databases">
        <title>Whole genome shotgun sequence of Rugosimonospora africana NBRC 104875.</title>
        <authorList>
            <person name="Komaki H."/>
            <person name="Tamura T."/>
        </authorList>
    </citation>
    <scope>NUCLEOTIDE SEQUENCE</scope>
    <source>
        <strain evidence="2">NBRC 104875</strain>
    </source>
</reference>
<accession>A0A8J3QWI1</accession>
<dbReference type="AlphaFoldDB" id="A0A8J3QWI1"/>
<dbReference type="Proteomes" id="UP000642748">
    <property type="component" value="Unassembled WGS sequence"/>
</dbReference>
<dbReference type="Pfam" id="PF10708">
    <property type="entry name" value="DUF2510"/>
    <property type="match status" value="1"/>
</dbReference>
<gene>
    <name evidence="2" type="ORF">Raf01_41830</name>
</gene>
<keyword evidence="3" id="KW-1185">Reference proteome</keyword>
<protein>
    <recommendedName>
        <fullName evidence="1">DUF2510 domain-containing protein</fullName>
    </recommendedName>
</protein>
<sequence length="384" mass="42835">MAAETPKMPGPQWFADPQNPAQWRWWDGTQWTDHYAPRETPPGTQARAHVPRIHETPTPTVVLVVFRQLGQSDALARFSREHAYAYTWSLNDPPQIGQWIIVPTYDGHKHAIIGAIGAPADAQGHTLKAVASLVSQAELDKVAAEKGEPLDAYEWVNVTSVGDCQEVLDRKLPYAVQVELFPWERGNSVTARVDGQRVGELPASVATRLHPVLHARRKAGMPPVMVRGEARRGDYVPVYLAVNIPHRDKFAGWIASVTPEGFTRPRPKEEDVNLHALNKYDEELAALFEKYGARTRGIEARIEWTTTPSGKYAGQPMGIVSLDGITFAELHASHPDKWQAIYDDHQTETPGRLLVKFWEHEGRHGAFAVYKPPQPSENQRSAAG</sequence>
<name>A0A8J3QWI1_9ACTN</name>
<evidence type="ECO:0000259" key="1">
    <source>
        <dbReference type="Pfam" id="PF10708"/>
    </source>
</evidence>
<dbReference type="RefSeq" id="WP_203919620.1">
    <property type="nucleotide sequence ID" value="NZ_BONZ01000039.1"/>
</dbReference>